<dbReference type="Proteomes" id="UP000523196">
    <property type="component" value="Unassembled WGS sequence"/>
</dbReference>
<dbReference type="SUPFAM" id="SSF100950">
    <property type="entry name" value="NagB/RpiA/CoA transferase-like"/>
    <property type="match status" value="1"/>
</dbReference>
<comment type="similarity">
    <text evidence="1 5">Belongs to the 5-formyltetrahydrofolate cyclo-ligase family.</text>
</comment>
<evidence type="ECO:0000313" key="7">
    <source>
        <dbReference type="EMBL" id="MBB1060221.1"/>
    </source>
</evidence>
<dbReference type="EC" id="6.3.3.2" evidence="5"/>
<dbReference type="GO" id="GO:0035999">
    <property type="term" value="P:tetrahydrofolate interconversion"/>
    <property type="evidence" value="ECO:0007669"/>
    <property type="project" value="TreeGrafter"/>
</dbReference>
<dbReference type="NCBIfam" id="TIGR02727">
    <property type="entry name" value="MTHFS_bact"/>
    <property type="match status" value="1"/>
</dbReference>
<dbReference type="Pfam" id="PF01812">
    <property type="entry name" value="5-FTHF_cyc-lig"/>
    <property type="match status" value="1"/>
</dbReference>
<dbReference type="InterPro" id="IPR037171">
    <property type="entry name" value="NagB/RpiA_transferase-like"/>
</dbReference>
<dbReference type="RefSeq" id="WP_182686008.1">
    <property type="nucleotide sequence ID" value="NZ_JACHTF010000005.1"/>
</dbReference>
<keyword evidence="6" id="KW-0175">Coiled coil</keyword>
<accession>A0A7W3TKZ0</accession>
<organism evidence="7 8">
    <name type="scientific">Marilutibacter spongiae</name>
    <dbReference type="NCBI Taxonomy" id="2025720"/>
    <lineage>
        <taxon>Bacteria</taxon>
        <taxon>Pseudomonadati</taxon>
        <taxon>Pseudomonadota</taxon>
        <taxon>Gammaproteobacteria</taxon>
        <taxon>Lysobacterales</taxon>
        <taxon>Lysobacteraceae</taxon>
        <taxon>Marilutibacter</taxon>
    </lineage>
</organism>
<dbReference type="PIRSF" id="PIRSF006806">
    <property type="entry name" value="FTHF_cligase"/>
    <property type="match status" value="1"/>
</dbReference>
<comment type="caution">
    <text evidence="7">The sequence shown here is derived from an EMBL/GenBank/DDBJ whole genome shotgun (WGS) entry which is preliminary data.</text>
</comment>
<protein>
    <recommendedName>
        <fullName evidence="5">5-formyltetrahydrofolate cyclo-ligase</fullName>
        <ecNumber evidence="5">6.3.3.2</ecNumber>
    </recommendedName>
</protein>
<sequence>MTEDREGERRQLREALRQARRELPSATRVPAAERLADALLALPFAPRTGPVAGYWATDGEIALHAWQLRLPRDCRYCLPVLGRGHRLRFAPWRPGEPLVQNRFGIPEPDVAPTDLLEPEAMQMVVLPLVGFDRTGQRLGLGGGWYDRNFAFRLRDPAPPWLVGAAYELQHVERLDAAAWDVPLDAVCTESAFHDYRSPSESPA</sequence>
<dbReference type="PANTHER" id="PTHR23407">
    <property type="entry name" value="ATPASE INHIBITOR/5-FORMYLTETRAHYDROFOLATE CYCLO-LIGASE"/>
    <property type="match status" value="1"/>
</dbReference>
<dbReference type="Gene3D" id="3.40.50.10420">
    <property type="entry name" value="NagB/RpiA/CoA transferase-like"/>
    <property type="match status" value="1"/>
</dbReference>
<reference evidence="7 8" key="1">
    <citation type="submission" date="2020-08" db="EMBL/GenBank/DDBJ databases">
        <authorList>
            <person name="Xu S."/>
            <person name="Li A."/>
        </authorList>
    </citation>
    <scope>NUCLEOTIDE SEQUENCE [LARGE SCALE GENOMIC DNA]</scope>
    <source>
        <strain evidence="7 8">119BY6-57</strain>
    </source>
</reference>
<keyword evidence="7" id="KW-0436">Ligase</keyword>
<feature type="binding site" evidence="4">
    <location>
        <position position="60"/>
    </location>
    <ligand>
        <name>substrate</name>
    </ligand>
</feature>
<keyword evidence="8" id="KW-1185">Reference proteome</keyword>
<evidence type="ECO:0000256" key="1">
    <source>
        <dbReference type="ARBA" id="ARBA00010638"/>
    </source>
</evidence>
<comment type="catalytic activity">
    <reaction evidence="5">
        <text>(6S)-5-formyl-5,6,7,8-tetrahydrofolate + ATP = (6R)-5,10-methenyltetrahydrofolate + ADP + phosphate</text>
        <dbReference type="Rhea" id="RHEA:10488"/>
        <dbReference type="ChEBI" id="CHEBI:30616"/>
        <dbReference type="ChEBI" id="CHEBI:43474"/>
        <dbReference type="ChEBI" id="CHEBI:57455"/>
        <dbReference type="ChEBI" id="CHEBI:57457"/>
        <dbReference type="ChEBI" id="CHEBI:456216"/>
        <dbReference type="EC" id="6.3.3.2"/>
    </reaction>
</comment>
<evidence type="ECO:0000256" key="2">
    <source>
        <dbReference type="ARBA" id="ARBA00022741"/>
    </source>
</evidence>
<keyword evidence="2 4" id="KW-0547">Nucleotide-binding</keyword>
<evidence type="ECO:0000256" key="3">
    <source>
        <dbReference type="ARBA" id="ARBA00022840"/>
    </source>
</evidence>
<dbReference type="EMBL" id="JACHTF010000005">
    <property type="protein sequence ID" value="MBB1060221.1"/>
    <property type="molecule type" value="Genomic_DNA"/>
</dbReference>
<evidence type="ECO:0000256" key="6">
    <source>
        <dbReference type="SAM" id="Coils"/>
    </source>
</evidence>
<name>A0A7W3TKZ0_9GAMM</name>
<dbReference type="InterPro" id="IPR024185">
    <property type="entry name" value="FTHF_cligase-like_sf"/>
</dbReference>
<proteinExistence type="inferred from homology"/>
<evidence type="ECO:0000256" key="5">
    <source>
        <dbReference type="RuleBase" id="RU361279"/>
    </source>
</evidence>
<keyword evidence="3 4" id="KW-0067">ATP-binding</keyword>
<evidence type="ECO:0000256" key="4">
    <source>
        <dbReference type="PIRSR" id="PIRSR006806-1"/>
    </source>
</evidence>
<feature type="coiled-coil region" evidence="6">
    <location>
        <begin position="2"/>
        <end position="29"/>
    </location>
</feature>
<feature type="binding site" evidence="4">
    <location>
        <begin position="9"/>
        <end position="13"/>
    </location>
    <ligand>
        <name>ATP</name>
        <dbReference type="ChEBI" id="CHEBI:30616"/>
    </ligand>
</feature>
<dbReference type="GO" id="GO:0005524">
    <property type="term" value="F:ATP binding"/>
    <property type="evidence" value="ECO:0007669"/>
    <property type="project" value="UniProtKB-KW"/>
</dbReference>
<comment type="cofactor">
    <cofactor evidence="5">
        <name>Mg(2+)</name>
        <dbReference type="ChEBI" id="CHEBI:18420"/>
    </cofactor>
</comment>
<gene>
    <name evidence="7" type="ORF">H4F98_06495</name>
</gene>
<dbReference type="GO" id="GO:0030272">
    <property type="term" value="F:5-formyltetrahydrofolate cyclo-ligase activity"/>
    <property type="evidence" value="ECO:0007669"/>
    <property type="project" value="UniProtKB-EC"/>
</dbReference>
<dbReference type="GO" id="GO:0009396">
    <property type="term" value="P:folic acid-containing compound biosynthetic process"/>
    <property type="evidence" value="ECO:0007669"/>
    <property type="project" value="TreeGrafter"/>
</dbReference>
<evidence type="ECO:0000313" key="8">
    <source>
        <dbReference type="Proteomes" id="UP000523196"/>
    </source>
</evidence>
<dbReference type="InterPro" id="IPR002698">
    <property type="entry name" value="FTHF_cligase"/>
</dbReference>
<keyword evidence="5" id="KW-0460">Magnesium</keyword>
<feature type="binding site" evidence="4">
    <location>
        <begin position="137"/>
        <end position="145"/>
    </location>
    <ligand>
        <name>ATP</name>
        <dbReference type="ChEBI" id="CHEBI:30616"/>
    </ligand>
</feature>
<keyword evidence="5" id="KW-0479">Metal-binding</keyword>
<dbReference type="PANTHER" id="PTHR23407:SF1">
    <property type="entry name" value="5-FORMYLTETRAHYDROFOLATE CYCLO-LIGASE"/>
    <property type="match status" value="1"/>
</dbReference>
<dbReference type="GO" id="GO:0046872">
    <property type="term" value="F:metal ion binding"/>
    <property type="evidence" value="ECO:0007669"/>
    <property type="project" value="UniProtKB-KW"/>
</dbReference>
<dbReference type="AlphaFoldDB" id="A0A7W3TKZ0"/>